<dbReference type="SMART" id="SM00177">
    <property type="entry name" value="ARF"/>
    <property type="match status" value="1"/>
</dbReference>
<organism evidence="14 15">
    <name type="scientific">Crotalaria pallida</name>
    <name type="common">Smooth rattlebox</name>
    <name type="synonym">Crotalaria striata</name>
    <dbReference type="NCBI Taxonomy" id="3830"/>
    <lineage>
        <taxon>Eukaryota</taxon>
        <taxon>Viridiplantae</taxon>
        <taxon>Streptophyta</taxon>
        <taxon>Embryophyta</taxon>
        <taxon>Tracheophyta</taxon>
        <taxon>Spermatophyta</taxon>
        <taxon>Magnoliopsida</taxon>
        <taxon>eudicotyledons</taxon>
        <taxon>Gunneridae</taxon>
        <taxon>Pentapetalae</taxon>
        <taxon>rosids</taxon>
        <taxon>fabids</taxon>
        <taxon>Fabales</taxon>
        <taxon>Fabaceae</taxon>
        <taxon>Papilionoideae</taxon>
        <taxon>50 kb inversion clade</taxon>
        <taxon>genistoids sensu lato</taxon>
        <taxon>core genistoids</taxon>
        <taxon>Crotalarieae</taxon>
        <taxon>Crotalaria</taxon>
    </lineage>
</organism>
<keyword evidence="10" id="KW-0449">Lipoprotein</keyword>
<dbReference type="SMART" id="SM00175">
    <property type="entry name" value="RAB"/>
    <property type="match status" value="1"/>
</dbReference>
<dbReference type="InterPro" id="IPR045872">
    <property type="entry name" value="Arf1-5-like"/>
</dbReference>
<dbReference type="Proteomes" id="UP001372338">
    <property type="component" value="Unassembled WGS sequence"/>
</dbReference>
<accession>A0AAN9EDA4</accession>
<comment type="subcellular location">
    <subcellularLocation>
        <location evidence="1">Golgi apparatus</location>
    </subcellularLocation>
</comment>
<dbReference type="InterPro" id="IPR006689">
    <property type="entry name" value="Small_GTPase_ARF/SAR"/>
</dbReference>
<comment type="caution">
    <text evidence="14">The sequence shown here is derived from an EMBL/GenBank/DDBJ whole genome shotgun (WGS) entry which is preliminary data.</text>
</comment>
<dbReference type="GO" id="GO:0003924">
    <property type="term" value="F:GTPase activity"/>
    <property type="evidence" value="ECO:0007669"/>
    <property type="project" value="InterPro"/>
</dbReference>
<keyword evidence="9 11" id="KW-0342">GTP-binding</keyword>
<evidence type="ECO:0000256" key="7">
    <source>
        <dbReference type="ARBA" id="ARBA00022927"/>
    </source>
</evidence>
<keyword evidence="15" id="KW-1185">Reference proteome</keyword>
<dbReference type="Pfam" id="PF00025">
    <property type="entry name" value="Arf"/>
    <property type="match status" value="1"/>
</dbReference>
<dbReference type="GO" id="GO:0016004">
    <property type="term" value="F:phospholipase activator activity"/>
    <property type="evidence" value="ECO:0007669"/>
    <property type="project" value="UniProtKB-ARBA"/>
</dbReference>
<evidence type="ECO:0000256" key="1">
    <source>
        <dbReference type="ARBA" id="ARBA00004555"/>
    </source>
</evidence>
<gene>
    <name evidence="14" type="ORF">RIF29_33089</name>
</gene>
<evidence type="ECO:0000256" key="9">
    <source>
        <dbReference type="ARBA" id="ARBA00023134"/>
    </source>
</evidence>
<dbReference type="FunFam" id="3.40.50.300:FF:003500">
    <property type="entry name" value="ADP-ribosylation factor 1"/>
    <property type="match status" value="1"/>
</dbReference>
<dbReference type="NCBIfam" id="TIGR00231">
    <property type="entry name" value="small_GTP"/>
    <property type="match status" value="1"/>
</dbReference>
<keyword evidence="5 11" id="KW-0547">Nucleotide-binding</keyword>
<reference evidence="14 15" key="1">
    <citation type="submission" date="2024-01" db="EMBL/GenBank/DDBJ databases">
        <title>The genomes of 5 underutilized Papilionoideae crops provide insights into root nodulation and disease resistanc.</title>
        <authorList>
            <person name="Yuan L."/>
        </authorList>
    </citation>
    <scope>NUCLEOTIDE SEQUENCE [LARGE SCALE GENOMIC DNA]</scope>
    <source>
        <strain evidence="14">ZHUSHIDOU_FW_LH</strain>
        <tissue evidence="14">Leaf</tissue>
    </source>
</reference>
<evidence type="ECO:0000256" key="2">
    <source>
        <dbReference type="ARBA" id="ARBA00010290"/>
    </source>
</evidence>
<dbReference type="GO" id="GO:0015031">
    <property type="term" value="P:protein transport"/>
    <property type="evidence" value="ECO:0007669"/>
    <property type="project" value="UniProtKB-KW"/>
</dbReference>
<dbReference type="InterPro" id="IPR005225">
    <property type="entry name" value="Small_GTP-bd"/>
</dbReference>
<keyword evidence="7" id="KW-0653">Protein transport</keyword>
<protein>
    <recommendedName>
        <fullName evidence="16">ADP-ribosylation factor 1</fullName>
    </recommendedName>
</protein>
<feature type="binding site" evidence="11">
    <location>
        <begin position="114"/>
        <end position="121"/>
    </location>
    <ligand>
        <name>GTP</name>
        <dbReference type="ChEBI" id="CHEBI:37565"/>
    </ligand>
</feature>
<evidence type="ECO:0000256" key="12">
    <source>
        <dbReference type="PIRSR" id="PIRSR606689-2"/>
    </source>
</evidence>
<evidence type="ECO:0000256" key="6">
    <source>
        <dbReference type="ARBA" id="ARBA00022892"/>
    </source>
</evidence>
<evidence type="ECO:0000256" key="5">
    <source>
        <dbReference type="ARBA" id="ARBA00022741"/>
    </source>
</evidence>
<keyword evidence="3" id="KW-0813">Transport</keyword>
<evidence type="ECO:0000256" key="10">
    <source>
        <dbReference type="ARBA" id="ARBA00023288"/>
    </source>
</evidence>
<dbReference type="InterPro" id="IPR024156">
    <property type="entry name" value="Small_GTPase_ARF"/>
</dbReference>
<keyword evidence="6" id="KW-0931">ER-Golgi transport</keyword>
<proteinExistence type="inferred from homology"/>
<comment type="similarity">
    <text evidence="2 13">Belongs to the small GTPase superfamily. Arf family.</text>
</comment>
<dbReference type="CDD" id="cd04150">
    <property type="entry name" value="Arf1_5_like"/>
    <property type="match status" value="1"/>
</dbReference>
<dbReference type="GO" id="GO:0046872">
    <property type="term" value="F:metal ion binding"/>
    <property type="evidence" value="ECO:0007669"/>
    <property type="project" value="UniProtKB-KW"/>
</dbReference>
<dbReference type="PROSITE" id="PS51417">
    <property type="entry name" value="ARF"/>
    <property type="match status" value="1"/>
</dbReference>
<dbReference type="InterPro" id="IPR027417">
    <property type="entry name" value="P-loop_NTPase"/>
</dbReference>
<sequence>MGPRSGLTIVIGLPSDQNRVGVGLVNANNSGTPHLFYQLSWAYKIPSHALISRYFKASSSSFTLSLPLFLSLFPDPIRVSGSKRSDPEGEMGLTFTKLFSRLFAKKEMRILMVGLDAAGKTTILYKLKLGEIVTTIPTIGFNVETVEYKNISFTVWDVGGQDKIRPLWRHYFQNTQGLIFVVDSNDRDRVVEARDELHRMLNEDELRDAVLLVFANKQDLPNAMNAAEITDKLGLHSLRQRHWYIQSTCATSGEGLYEGLDWLSNNIANKA</sequence>
<keyword evidence="12" id="KW-0479">Metal-binding</keyword>
<evidence type="ECO:0000313" key="14">
    <source>
        <dbReference type="EMBL" id="KAK7250573.1"/>
    </source>
</evidence>
<dbReference type="SMART" id="SM00178">
    <property type="entry name" value="SAR"/>
    <property type="match status" value="1"/>
</dbReference>
<feature type="binding site" evidence="12">
    <location>
        <position position="138"/>
    </location>
    <ligand>
        <name>Mg(2+)</name>
        <dbReference type="ChEBI" id="CHEBI:18420"/>
    </ligand>
</feature>
<dbReference type="GO" id="GO:0005525">
    <property type="term" value="F:GTP binding"/>
    <property type="evidence" value="ECO:0007669"/>
    <property type="project" value="UniProtKB-KW"/>
</dbReference>
<dbReference type="GO" id="GO:0005794">
    <property type="term" value="C:Golgi apparatus"/>
    <property type="evidence" value="ECO:0007669"/>
    <property type="project" value="UniProtKB-SubCell"/>
</dbReference>
<dbReference type="PANTHER" id="PTHR11711">
    <property type="entry name" value="ADP RIBOSYLATION FACTOR-RELATED"/>
    <property type="match status" value="1"/>
</dbReference>
<evidence type="ECO:0000256" key="13">
    <source>
        <dbReference type="RuleBase" id="RU003925"/>
    </source>
</evidence>
<evidence type="ECO:0000256" key="11">
    <source>
        <dbReference type="PIRSR" id="PIRSR606689-1"/>
    </source>
</evidence>
<evidence type="ECO:0008006" key="16">
    <source>
        <dbReference type="Google" id="ProtNLM"/>
    </source>
</evidence>
<keyword evidence="4" id="KW-0519">Myristate</keyword>
<dbReference type="SUPFAM" id="SSF52540">
    <property type="entry name" value="P-loop containing nucleoside triphosphate hydrolases"/>
    <property type="match status" value="1"/>
</dbReference>
<dbReference type="Gene3D" id="3.40.50.300">
    <property type="entry name" value="P-loop containing nucleotide triphosphate hydrolases"/>
    <property type="match status" value="1"/>
</dbReference>
<dbReference type="GO" id="GO:0016192">
    <property type="term" value="P:vesicle-mediated transport"/>
    <property type="evidence" value="ECO:0007669"/>
    <property type="project" value="UniProtKB-KW"/>
</dbReference>
<evidence type="ECO:0000256" key="8">
    <source>
        <dbReference type="ARBA" id="ARBA00023034"/>
    </source>
</evidence>
<dbReference type="AlphaFoldDB" id="A0AAN9EDA4"/>
<feature type="binding site" evidence="12">
    <location>
        <position position="121"/>
    </location>
    <ligand>
        <name>Mg(2+)</name>
        <dbReference type="ChEBI" id="CHEBI:18420"/>
    </ligand>
</feature>
<keyword evidence="12" id="KW-0460">Magnesium</keyword>
<evidence type="ECO:0000313" key="15">
    <source>
        <dbReference type="Proteomes" id="UP001372338"/>
    </source>
</evidence>
<evidence type="ECO:0000256" key="4">
    <source>
        <dbReference type="ARBA" id="ARBA00022707"/>
    </source>
</evidence>
<keyword evidence="8" id="KW-0333">Golgi apparatus</keyword>
<evidence type="ECO:0000256" key="3">
    <source>
        <dbReference type="ARBA" id="ARBA00022448"/>
    </source>
</evidence>
<feature type="binding site" evidence="11">
    <location>
        <position position="160"/>
    </location>
    <ligand>
        <name>GTP</name>
        <dbReference type="ChEBI" id="CHEBI:37565"/>
    </ligand>
</feature>
<feature type="binding site" evidence="11">
    <location>
        <begin position="216"/>
        <end position="219"/>
    </location>
    <ligand>
        <name>GTP</name>
        <dbReference type="ChEBI" id="CHEBI:37565"/>
    </ligand>
</feature>
<dbReference type="PRINTS" id="PR00328">
    <property type="entry name" value="SAR1GTPBP"/>
</dbReference>
<name>A0AAN9EDA4_CROPI</name>
<dbReference type="EMBL" id="JAYWIO010000007">
    <property type="protein sequence ID" value="KAK7250573.1"/>
    <property type="molecule type" value="Genomic_DNA"/>
</dbReference>